<sequence length="258" mass="29671">MGRRAREESAGDSVDIERRRRNKQLKLLRDDEGCSGVDWSWRTFLQKLHFFLDNETEGDSLAWLEDGVHFVVHQTSEARLETWLGLRVCSLHQVLEALNFQCREELRWEYVIYHHDCFVRGNPLKIKEMLQPDTSAVSSKAGGMTMPNVTYSSTLKPLEVRLSLSDSHSQSWEVMIAPSVLPHPNFDVPEAFKVEESFGAGNSADETSWDDVFDYSDEWSDHDLSSPMWWSQRSDFSSICTDDLSDMDTLSQLSTYFG</sequence>
<organism evidence="1 2">
    <name type="scientific">Phytophthora sojae (strain P6497)</name>
    <name type="common">Soybean stem and root rot agent</name>
    <name type="synonym">Phytophthora megasperma f. sp. glycines</name>
    <dbReference type="NCBI Taxonomy" id="1094619"/>
    <lineage>
        <taxon>Eukaryota</taxon>
        <taxon>Sar</taxon>
        <taxon>Stramenopiles</taxon>
        <taxon>Oomycota</taxon>
        <taxon>Peronosporomycetes</taxon>
        <taxon>Peronosporales</taxon>
        <taxon>Peronosporaceae</taxon>
        <taxon>Phytophthora</taxon>
    </lineage>
</organism>
<reference evidence="1 2" key="1">
    <citation type="journal article" date="2006" name="Science">
        <title>Phytophthora genome sequences uncover evolutionary origins and mechanisms of pathogenesis.</title>
        <authorList>
            <person name="Tyler B.M."/>
            <person name="Tripathy S."/>
            <person name="Zhang X."/>
            <person name="Dehal P."/>
            <person name="Jiang R.H."/>
            <person name="Aerts A."/>
            <person name="Arredondo F.D."/>
            <person name="Baxter L."/>
            <person name="Bensasson D."/>
            <person name="Beynon J.L."/>
            <person name="Chapman J."/>
            <person name="Damasceno C.M."/>
            <person name="Dorrance A.E."/>
            <person name="Dou D."/>
            <person name="Dickerman A.W."/>
            <person name="Dubchak I.L."/>
            <person name="Garbelotto M."/>
            <person name="Gijzen M."/>
            <person name="Gordon S.G."/>
            <person name="Govers F."/>
            <person name="Grunwald N.J."/>
            <person name="Huang W."/>
            <person name="Ivors K.L."/>
            <person name="Jones R.W."/>
            <person name="Kamoun S."/>
            <person name="Krampis K."/>
            <person name="Lamour K.H."/>
            <person name="Lee M.K."/>
            <person name="McDonald W.H."/>
            <person name="Medina M."/>
            <person name="Meijer H.J."/>
            <person name="Nordberg E.K."/>
            <person name="Maclean D.J."/>
            <person name="Ospina-Giraldo M.D."/>
            <person name="Morris P.F."/>
            <person name="Phuntumart V."/>
            <person name="Putnam N.H."/>
            <person name="Rash S."/>
            <person name="Rose J.K."/>
            <person name="Sakihama Y."/>
            <person name="Salamov A.A."/>
            <person name="Savidor A."/>
            <person name="Scheuring C.F."/>
            <person name="Smith B.M."/>
            <person name="Sobral B.W."/>
            <person name="Terry A."/>
            <person name="Torto-Alalibo T.A."/>
            <person name="Win J."/>
            <person name="Xu Z."/>
            <person name="Zhang H."/>
            <person name="Grigoriev I.V."/>
            <person name="Rokhsar D.S."/>
            <person name="Boore J.L."/>
        </authorList>
    </citation>
    <scope>NUCLEOTIDE SEQUENCE [LARGE SCALE GENOMIC DNA]</scope>
    <source>
        <strain evidence="1 2">P6497</strain>
    </source>
</reference>
<dbReference type="OMA" id="IYRHDCF"/>
<gene>
    <name evidence="1" type="ORF">PHYSODRAFT_248805</name>
</gene>
<dbReference type="KEGG" id="psoj:PHYSODRAFT_248805"/>
<protein>
    <recommendedName>
        <fullName evidence="3">HSF-type DNA-binding domain-containing protein</fullName>
    </recommendedName>
</protein>
<proteinExistence type="predicted"/>
<dbReference type="RefSeq" id="XP_009517273.1">
    <property type="nucleotide sequence ID" value="XM_009518978.1"/>
</dbReference>
<accession>G4YL83</accession>
<evidence type="ECO:0000313" key="1">
    <source>
        <dbReference type="EMBL" id="EGZ29998.1"/>
    </source>
</evidence>
<keyword evidence="2" id="KW-1185">Reference proteome</keyword>
<dbReference type="Proteomes" id="UP000002640">
    <property type="component" value="Unassembled WGS sequence"/>
</dbReference>
<dbReference type="InParanoid" id="G4YL83"/>
<dbReference type="GeneID" id="20637862"/>
<dbReference type="EMBL" id="JH159151">
    <property type="protein sequence ID" value="EGZ29998.1"/>
    <property type="molecule type" value="Genomic_DNA"/>
</dbReference>
<dbReference type="SMR" id="G4YL83"/>
<dbReference type="AlphaFoldDB" id="G4YL83"/>
<name>G4YL83_PHYSP</name>
<evidence type="ECO:0000313" key="2">
    <source>
        <dbReference type="Proteomes" id="UP000002640"/>
    </source>
</evidence>
<evidence type="ECO:0008006" key="3">
    <source>
        <dbReference type="Google" id="ProtNLM"/>
    </source>
</evidence>